<organism evidence="8">
    <name type="scientific">Pseudozyma antarctica</name>
    <name type="common">Yeast</name>
    <name type="synonym">Candida antarctica</name>
    <dbReference type="NCBI Taxonomy" id="84753"/>
    <lineage>
        <taxon>Eukaryota</taxon>
        <taxon>Fungi</taxon>
        <taxon>Dikarya</taxon>
        <taxon>Basidiomycota</taxon>
        <taxon>Ustilaginomycotina</taxon>
        <taxon>Ustilaginomycetes</taxon>
        <taxon>Ustilaginales</taxon>
        <taxon>Ustilaginaceae</taxon>
        <taxon>Moesziomyces</taxon>
    </lineage>
</organism>
<dbReference type="GO" id="GO:0016020">
    <property type="term" value="C:membrane"/>
    <property type="evidence" value="ECO:0007669"/>
    <property type="project" value="UniProtKB-SubCell"/>
</dbReference>
<dbReference type="PANTHER" id="PTHR12703:SF4">
    <property type="entry name" value="TRANSMEMBRANE PROTEIN 33"/>
    <property type="match status" value="1"/>
</dbReference>
<dbReference type="Pfam" id="PF03661">
    <property type="entry name" value="TMEM33_Pom33"/>
    <property type="match status" value="1"/>
</dbReference>
<evidence type="ECO:0000256" key="5">
    <source>
        <dbReference type="ARBA" id="ARBA00023136"/>
    </source>
</evidence>
<dbReference type="AlphaFoldDB" id="A0A081CKF8"/>
<dbReference type="GeneID" id="26306205"/>
<dbReference type="GO" id="GO:0061024">
    <property type="term" value="P:membrane organization"/>
    <property type="evidence" value="ECO:0007669"/>
    <property type="project" value="TreeGrafter"/>
</dbReference>
<evidence type="ECO:0000313" key="8">
    <source>
        <dbReference type="EMBL" id="GAK67154.1"/>
    </source>
</evidence>
<comment type="subcellular location">
    <subcellularLocation>
        <location evidence="1">Membrane</location>
        <topology evidence="1">Multi-pass membrane protein</topology>
    </subcellularLocation>
</comment>
<dbReference type="GO" id="GO:0071786">
    <property type="term" value="P:endoplasmic reticulum tubular network organization"/>
    <property type="evidence" value="ECO:0007669"/>
    <property type="project" value="TreeGrafter"/>
</dbReference>
<keyword evidence="9" id="KW-1185">Reference proteome</keyword>
<keyword evidence="4 7" id="KW-1133">Transmembrane helix</keyword>
<dbReference type="GO" id="GO:0005783">
    <property type="term" value="C:endoplasmic reticulum"/>
    <property type="evidence" value="ECO:0007669"/>
    <property type="project" value="TreeGrafter"/>
</dbReference>
<dbReference type="InterPro" id="IPR005344">
    <property type="entry name" value="TMEM33/Pom33"/>
</dbReference>
<gene>
    <name evidence="8" type="ORF">PAN0_016d5380</name>
</gene>
<name>A0A081CKF8_PSEA2</name>
<keyword evidence="5 7" id="KW-0472">Membrane</keyword>
<evidence type="ECO:0000256" key="4">
    <source>
        <dbReference type="ARBA" id="ARBA00022989"/>
    </source>
</evidence>
<dbReference type="HOGENOM" id="CLU_065417_0_0_1"/>
<comment type="similarity">
    <text evidence="2">Belongs to the PER33/POM33 family.</text>
</comment>
<feature type="transmembrane region" description="Helical" evidence="7">
    <location>
        <begin position="149"/>
        <end position="175"/>
    </location>
</feature>
<reference evidence="8" key="1">
    <citation type="submission" date="2014-07" db="EMBL/GenBank/DDBJ databases">
        <title>Draft genome sequence of the yeast Pseudozyma antarctica JCM 10317 known as a producer of lipase B which used in a wide range of industrial applications.</title>
        <authorList>
            <person name="Morita T."/>
            <person name="Saika A."/>
            <person name="Koike H."/>
        </authorList>
    </citation>
    <scope>NUCLEOTIDE SEQUENCE</scope>
    <source>
        <strain evidence="8">JCM 10317</strain>
    </source>
</reference>
<sequence>MPIPICKANAKKPAGKPRLRPRPLGTWLMRALELRPHSKVEGAAISCASISIDPCTDTHPSLPIMPRPSASTPHLIWAAGHFLCFFAGLRYLAGTVMFATKSGGLSRWYTATYLGAILSYCVVVYKSFGVPQLNKPYIQRALMDENVQYLFLAVYWFMSKPIFITILPFVTFSLFHVLTFVRTTVLPAVFPSPPPAQGTAQGQQGQQSKVAKMVQGWVKANYDPAMRFVAYAEVAIFARVLFGALLWRNSLMAPLFYAHFLRLRFYMSSFTRAAFQHVGAVLDGYTQHQSCPPGVRKVYLTVTDLVARYASSVLSVQNNQAQPQQQPQAAQQQPAARR</sequence>
<keyword evidence="3 7" id="KW-0812">Transmembrane</keyword>
<feature type="transmembrane region" description="Helical" evidence="7">
    <location>
        <begin position="108"/>
        <end position="128"/>
    </location>
</feature>
<protein>
    <submittedName>
        <fullName evidence="8">Endoplasmic reticulum protein</fullName>
    </submittedName>
</protein>
<dbReference type="InterPro" id="IPR051645">
    <property type="entry name" value="PER33/POM33_regulator"/>
</dbReference>
<evidence type="ECO:0000256" key="7">
    <source>
        <dbReference type="SAM" id="Phobius"/>
    </source>
</evidence>
<evidence type="ECO:0000256" key="2">
    <source>
        <dbReference type="ARBA" id="ARBA00007322"/>
    </source>
</evidence>
<dbReference type="Proteomes" id="UP000053758">
    <property type="component" value="Unassembled WGS sequence"/>
</dbReference>
<evidence type="ECO:0000256" key="1">
    <source>
        <dbReference type="ARBA" id="ARBA00004141"/>
    </source>
</evidence>
<feature type="transmembrane region" description="Helical" evidence="7">
    <location>
        <begin position="75"/>
        <end position="93"/>
    </location>
</feature>
<feature type="transmembrane region" description="Helical" evidence="7">
    <location>
        <begin position="228"/>
        <end position="247"/>
    </location>
</feature>
<evidence type="ECO:0000313" key="9">
    <source>
        <dbReference type="Proteomes" id="UP000053758"/>
    </source>
</evidence>
<proteinExistence type="inferred from homology"/>
<evidence type="ECO:0000256" key="6">
    <source>
        <dbReference type="SAM" id="MobiDB-lite"/>
    </source>
</evidence>
<feature type="region of interest" description="Disordered" evidence="6">
    <location>
        <begin position="318"/>
        <end position="338"/>
    </location>
</feature>
<dbReference type="PANTHER" id="PTHR12703">
    <property type="entry name" value="TRANSMEMBRANE PROTEIN 33"/>
    <property type="match status" value="1"/>
</dbReference>
<dbReference type="RefSeq" id="XP_014654807.1">
    <property type="nucleotide sequence ID" value="XM_014799321.1"/>
</dbReference>
<evidence type="ECO:0000256" key="3">
    <source>
        <dbReference type="ARBA" id="ARBA00022692"/>
    </source>
</evidence>
<dbReference type="EMBL" id="DF830083">
    <property type="protein sequence ID" value="GAK67154.1"/>
    <property type="molecule type" value="Genomic_DNA"/>
</dbReference>
<accession>A0A081CKF8</accession>